<dbReference type="Proteomes" id="UP000635565">
    <property type="component" value="Unassembled WGS sequence"/>
</dbReference>
<feature type="domain" description="Methyltransferase" evidence="1">
    <location>
        <begin position="54"/>
        <end position="154"/>
    </location>
</feature>
<comment type="caution">
    <text evidence="2">The sequence shown here is derived from an EMBL/GenBank/DDBJ whole genome shotgun (WGS) entry which is preliminary data.</text>
</comment>
<dbReference type="InterPro" id="IPR029063">
    <property type="entry name" value="SAM-dependent_MTases_sf"/>
</dbReference>
<evidence type="ECO:0000313" key="2">
    <source>
        <dbReference type="EMBL" id="GHO86226.1"/>
    </source>
</evidence>
<evidence type="ECO:0000259" key="1">
    <source>
        <dbReference type="Pfam" id="PF13649"/>
    </source>
</evidence>
<dbReference type="RefSeq" id="WP_201363877.1">
    <property type="nucleotide sequence ID" value="NZ_BNJJ01000011.1"/>
</dbReference>
<proteinExistence type="predicted"/>
<protein>
    <recommendedName>
        <fullName evidence="1">Methyltransferase domain-containing protein</fullName>
    </recommendedName>
</protein>
<sequence length="290" mass="32922">MADLQTNTSQGEAYFTDPESASEMARLTKQARLLTRAMGGPLDETIKQARIIDVLDVACGPGEWALEMASLYPDKQITGIDISQLMIEYARFQASQRSLFNTHFHTMNILQPLDFQADSFDFINIRLIASFMFRSSDNWPRLLRECVRVTRPGGIMRLTDCEWFISNSPRTEKLFGLCTRAIHLNGNTFSQDGRQLAVTPMLKRFLRNAGCHNIQHKAFAVDCSSGAESHPGFYEDMVVFLKLLQPLVISTGIASKDEVESLYTQALEEMNAEDFNCLWYYLTTWGENTE</sequence>
<reference evidence="2 3" key="1">
    <citation type="journal article" date="2021" name="Int. J. Syst. Evol. Microbiol.">
        <title>Reticulibacter mediterranei gen. nov., sp. nov., within the new family Reticulibacteraceae fam. nov., and Ktedonospora formicarum gen. nov., sp. nov., Ktedonobacter robiniae sp. nov., Dictyobacter formicarum sp. nov. and Dictyobacter arantiisoli sp. nov., belonging to the class Ktedonobacteria.</title>
        <authorList>
            <person name="Yabe S."/>
            <person name="Zheng Y."/>
            <person name="Wang C.M."/>
            <person name="Sakai Y."/>
            <person name="Abe K."/>
            <person name="Yokota A."/>
            <person name="Donadio S."/>
            <person name="Cavaletti L."/>
            <person name="Monciardini P."/>
        </authorList>
    </citation>
    <scope>NUCLEOTIDE SEQUENCE [LARGE SCALE GENOMIC DNA]</scope>
    <source>
        <strain evidence="2 3">SOSP1-9</strain>
    </source>
</reference>
<dbReference type="EMBL" id="BNJJ01000011">
    <property type="protein sequence ID" value="GHO86226.1"/>
    <property type="molecule type" value="Genomic_DNA"/>
</dbReference>
<name>A0ABQ3VKM7_9CHLR</name>
<keyword evidence="3" id="KW-1185">Reference proteome</keyword>
<dbReference type="Gene3D" id="3.40.50.150">
    <property type="entry name" value="Vaccinia Virus protein VP39"/>
    <property type="match status" value="1"/>
</dbReference>
<accession>A0ABQ3VKM7</accession>
<dbReference type="InterPro" id="IPR041698">
    <property type="entry name" value="Methyltransf_25"/>
</dbReference>
<dbReference type="SUPFAM" id="SSF53335">
    <property type="entry name" value="S-adenosyl-L-methionine-dependent methyltransferases"/>
    <property type="match status" value="1"/>
</dbReference>
<dbReference type="Pfam" id="PF13649">
    <property type="entry name" value="Methyltransf_25"/>
    <property type="match status" value="1"/>
</dbReference>
<dbReference type="PANTHER" id="PTHR43591">
    <property type="entry name" value="METHYLTRANSFERASE"/>
    <property type="match status" value="1"/>
</dbReference>
<organism evidence="2 3">
    <name type="scientific">Dictyobacter formicarum</name>
    <dbReference type="NCBI Taxonomy" id="2778368"/>
    <lineage>
        <taxon>Bacteria</taxon>
        <taxon>Bacillati</taxon>
        <taxon>Chloroflexota</taxon>
        <taxon>Ktedonobacteria</taxon>
        <taxon>Ktedonobacterales</taxon>
        <taxon>Dictyobacteraceae</taxon>
        <taxon>Dictyobacter</taxon>
    </lineage>
</organism>
<dbReference type="CDD" id="cd02440">
    <property type="entry name" value="AdoMet_MTases"/>
    <property type="match status" value="1"/>
</dbReference>
<gene>
    <name evidence="2" type="ORF">KSZ_42320</name>
</gene>
<dbReference type="PANTHER" id="PTHR43591:SF24">
    <property type="entry name" value="2-METHOXY-6-POLYPRENYL-1,4-BENZOQUINOL METHYLASE, MITOCHONDRIAL"/>
    <property type="match status" value="1"/>
</dbReference>
<evidence type="ECO:0000313" key="3">
    <source>
        <dbReference type="Proteomes" id="UP000635565"/>
    </source>
</evidence>